<dbReference type="Pfam" id="PF01810">
    <property type="entry name" value="LysE"/>
    <property type="match status" value="1"/>
</dbReference>
<comment type="subcellular location">
    <subcellularLocation>
        <location evidence="1">Cell membrane</location>
        <topology evidence="1">Multi-pass membrane protein</topology>
    </subcellularLocation>
</comment>
<proteinExistence type="predicted"/>
<dbReference type="Proteomes" id="UP000289718">
    <property type="component" value="Unassembled WGS sequence"/>
</dbReference>
<evidence type="ECO:0000256" key="4">
    <source>
        <dbReference type="ARBA" id="ARBA00022989"/>
    </source>
</evidence>
<feature type="transmembrane region" description="Helical" evidence="6">
    <location>
        <begin position="39"/>
        <end position="62"/>
    </location>
</feature>
<dbReference type="AlphaFoldDB" id="A0A4Q1AUU5"/>
<name>A0A4Q1AUU5_9BACT</name>
<dbReference type="RefSeq" id="WP_129062189.1">
    <property type="nucleotide sequence ID" value="NZ_NXIE01000004.1"/>
</dbReference>
<feature type="transmembrane region" description="Helical" evidence="6">
    <location>
        <begin position="68"/>
        <end position="88"/>
    </location>
</feature>
<comment type="caution">
    <text evidence="7">The sequence shown here is derived from an EMBL/GenBank/DDBJ whole genome shotgun (WGS) entry which is preliminary data.</text>
</comment>
<evidence type="ECO:0000256" key="5">
    <source>
        <dbReference type="ARBA" id="ARBA00023136"/>
    </source>
</evidence>
<evidence type="ECO:0000256" key="6">
    <source>
        <dbReference type="SAM" id="Phobius"/>
    </source>
</evidence>
<evidence type="ECO:0000256" key="3">
    <source>
        <dbReference type="ARBA" id="ARBA00022692"/>
    </source>
</evidence>
<reference evidence="7 8" key="1">
    <citation type="submission" date="2017-09" db="EMBL/GenBank/DDBJ databases">
        <title>Genomics of the genus Arcobacter.</title>
        <authorList>
            <person name="Perez-Cataluna A."/>
            <person name="Figueras M.J."/>
            <person name="Salas-Masso N."/>
        </authorList>
    </citation>
    <scope>NUCLEOTIDE SEQUENCE [LARGE SCALE GENOMIC DNA]</scope>
    <source>
        <strain evidence="7 8">F156-34</strain>
    </source>
</reference>
<keyword evidence="3 6" id="KW-0812">Transmembrane</keyword>
<evidence type="ECO:0000313" key="7">
    <source>
        <dbReference type="EMBL" id="RXK12320.1"/>
    </source>
</evidence>
<evidence type="ECO:0000313" key="8">
    <source>
        <dbReference type="Proteomes" id="UP000289718"/>
    </source>
</evidence>
<dbReference type="PANTHER" id="PTHR30086">
    <property type="entry name" value="ARGININE EXPORTER PROTEIN ARGO"/>
    <property type="match status" value="1"/>
</dbReference>
<evidence type="ECO:0000256" key="1">
    <source>
        <dbReference type="ARBA" id="ARBA00004651"/>
    </source>
</evidence>
<keyword evidence="5 6" id="KW-0472">Membrane</keyword>
<accession>A0A4Q1AUU5</accession>
<keyword evidence="4 6" id="KW-1133">Transmembrane helix</keyword>
<evidence type="ECO:0000256" key="2">
    <source>
        <dbReference type="ARBA" id="ARBA00022475"/>
    </source>
</evidence>
<dbReference type="OrthoDB" id="9784202at2"/>
<feature type="transmembrane region" description="Helical" evidence="6">
    <location>
        <begin position="108"/>
        <end position="133"/>
    </location>
</feature>
<dbReference type="GO" id="GO:0015171">
    <property type="term" value="F:amino acid transmembrane transporter activity"/>
    <property type="evidence" value="ECO:0007669"/>
    <property type="project" value="TreeGrafter"/>
</dbReference>
<feature type="transmembrane region" description="Helical" evidence="6">
    <location>
        <begin position="139"/>
        <end position="161"/>
    </location>
</feature>
<feature type="transmembrane region" description="Helical" evidence="6">
    <location>
        <begin position="6"/>
        <end position="27"/>
    </location>
</feature>
<gene>
    <name evidence="7" type="ORF">CP965_11200</name>
</gene>
<sequence length="193" mass="22024">MNITFFLFYCLLITITPGPTNIVIFSTVQNYGVKKAVEFCYGAILAFAIILVLSVLLNSFLTSLLPEVLFYMQIIGSLYILYLAYLIFNMDSTSISNSTEIGTFKIGFFIQFINPKALIFCLTVFPSFIMPYYTNLFQLLTFALLITIIAGIAFFSWVLFGKLLKTFLQKYQKLVNILMSIFLVYCAYMISDL</sequence>
<dbReference type="GO" id="GO:0005886">
    <property type="term" value="C:plasma membrane"/>
    <property type="evidence" value="ECO:0007669"/>
    <property type="project" value="UniProtKB-SubCell"/>
</dbReference>
<dbReference type="InterPro" id="IPR001123">
    <property type="entry name" value="LeuE-type"/>
</dbReference>
<keyword evidence="2" id="KW-1003">Cell membrane</keyword>
<feature type="transmembrane region" description="Helical" evidence="6">
    <location>
        <begin position="173"/>
        <end position="191"/>
    </location>
</feature>
<keyword evidence="8" id="KW-1185">Reference proteome</keyword>
<protein>
    <submittedName>
        <fullName evidence="7">Lysine transporter LysE</fullName>
    </submittedName>
</protein>
<dbReference type="EMBL" id="NXIE01000004">
    <property type="protein sequence ID" value="RXK12320.1"/>
    <property type="molecule type" value="Genomic_DNA"/>
</dbReference>
<organism evidence="7 8">
    <name type="scientific">Halarcobacter mediterraneus</name>
    <dbReference type="NCBI Taxonomy" id="2023153"/>
    <lineage>
        <taxon>Bacteria</taxon>
        <taxon>Pseudomonadati</taxon>
        <taxon>Campylobacterota</taxon>
        <taxon>Epsilonproteobacteria</taxon>
        <taxon>Campylobacterales</taxon>
        <taxon>Arcobacteraceae</taxon>
        <taxon>Halarcobacter</taxon>
    </lineage>
</organism>
<dbReference type="GO" id="GO:0033228">
    <property type="term" value="P:cysteine export across plasma membrane"/>
    <property type="evidence" value="ECO:0007669"/>
    <property type="project" value="TreeGrafter"/>
</dbReference>
<dbReference type="PANTHER" id="PTHR30086:SF20">
    <property type="entry name" value="ARGININE EXPORTER PROTEIN ARGO-RELATED"/>
    <property type="match status" value="1"/>
</dbReference>